<sequence>MKAKKLLERVRRFLDADTHTQLEQIKSIRTILKQLKEKERELQDKLSHEHESESQEALQNKLDVIYAQRKKGLDQIRRLKEGDDDE</sequence>
<evidence type="ECO:0000313" key="2">
    <source>
        <dbReference type="EMBL" id="QEW06804.1"/>
    </source>
</evidence>
<feature type="compositionally biased region" description="Basic and acidic residues" evidence="1">
    <location>
        <begin position="39"/>
        <end position="53"/>
    </location>
</feature>
<proteinExistence type="predicted"/>
<dbReference type="KEGG" id="nik:F5I99_09970"/>
<reference evidence="2 3" key="1">
    <citation type="submission" date="2019-09" db="EMBL/GenBank/DDBJ databases">
        <title>Nitrincola iocasae sp. nov., a bacterium isolated from the sediment collected at a cold seep field in South China Sea.</title>
        <authorList>
            <person name="Zhang H."/>
            <person name="Wang H."/>
            <person name="Li C."/>
        </authorList>
    </citation>
    <scope>NUCLEOTIDE SEQUENCE [LARGE SCALE GENOMIC DNA]</scope>
    <source>
        <strain evidence="2 3">KXZD1103</strain>
    </source>
</reference>
<feature type="region of interest" description="Disordered" evidence="1">
    <location>
        <begin position="39"/>
        <end position="58"/>
    </location>
</feature>
<organism evidence="2 3">
    <name type="scientific">Nitrincola iocasae</name>
    <dbReference type="NCBI Taxonomy" id="2614693"/>
    <lineage>
        <taxon>Bacteria</taxon>
        <taxon>Pseudomonadati</taxon>
        <taxon>Pseudomonadota</taxon>
        <taxon>Gammaproteobacteria</taxon>
        <taxon>Oceanospirillales</taxon>
        <taxon>Oceanospirillaceae</taxon>
        <taxon>Nitrincola</taxon>
    </lineage>
</organism>
<accession>A0A5J6LDM2</accession>
<evidence type="ECO:0000256" key="1">
    <source>
        <dbReference type="SAM" id="MobiDB-lite"/>
    </source>
</evidence>
<protein>
    <submittedName>
        <fullName evidence="2">Uncharacterized protein</fullName>
    </submittedName>
</protein>
<dbReference type="AlphaFoldDB" id="A0A5J6LDM2"/>
<dbReference type="EMBL" id="CP044222">
    <property type="protein sequence ID" value="QEW06804.1"/>
    <property type="molecule type" value="Genomic_DNA"/>
</dbReference>
<name>A0A5J6LDM2_9GAMM</name>
<dbReference type="RefSeq" id="WP_151055600.1">
    <property type="nucleotide sequence ID" value="NZ_CP044222.1"/>
</dbReference>
<keyword evidence="3" id="KW-1185">Reference proteome</keyword>
<dbReference type="Proteomes" id="UP000325606">
    <property type="component" value="Chromosome"/>
</dbReference>
<gene>
    <name evidence="2" type="ORF">F5I99_09970</name>
</gene>
<evidence type="ECO:0000313" key="3">
    <source>
        <dbReference type="Proteomes" id="UP000325606"/>
    </source>
</evidence>